<dbReference type="GO" id="GO:0046872">
    <property type="term" value="F:metal ion binding"/>
    <property type="evidence" value="ECO:0007669"/>
    <property type="project" value="UniProtKB-KW"/>
</dbReference>
<dbReference type="PROSITE" id="PS51384">
    <property type="entry name" value="FAD_FR"/>
    <property type="match status" value="1"/>
</dbReference>
<name>A0A2K5AQ05_9ARCH</name>
<dbReference type="GeneID" id="41594636"/>
<dbReference type="GO" id="GO:0051537">
    <property type="term" value="F:2 iron, 2 sulfur cluster binding"/>
    <property type="evidence" value="ECO:0007669"/>
    <property type="project" value="UniProtKB-KW"/>
</dbReference>
<dbReference type="PANTHER" id="PTHR43513:SF1">
    <property type="entry name" value="ANAEROBIC SULFITE REDUCTASE SUBUNIT B"/>
    <property type="match status" value="1"/>
</dbReference>
<dbReference type="GO" id="GO:0006221">
    <property type="term" value="P:pyrimidine nucleotide biosynthetic process"/>
    <property type="evidence" value="ECO:0007669"/>
    <property type="project" value="InterPro"/>
</dbReference>
<dbReference type="GO" id="GO:0050660">
    <property type="term" value="F:flavin adenine dinucleotide binding"/>
    <property type="evidence" value="ECO:0007669"/>
    <property type="project" value="InterPro"/>
</dbReference>
<keyword evidence="1" id="KW-0001">2Fe-2S</keyword>
<dbReference type="InterPro" id="IPR039261">
    <property type="entry name" value="FNR_nucleotide-bd"/>
</dbReference>
<dbReference type="EMBL" id="LT981265">
    <property type="protein sequence ID" value="SPC33738.1"/>
    <property type="molecule type" value="Genomic_DNA"/>
</dbReference>
<dbReference type="PRINTS" id="PR00371">
    <property type="entry name" value="FPNCR"/>
</dbReference>
<accession>A0A2K5AQ05</accession>
<evidence type="ECO:0000313" key="3">
    <source>
        <dbReference type="EMBL" id="SPC33738.1"/>
    </source>
</evidence>
<dbReference type="InterPro" id="IPR012165">
    <property type="entry name" value="Cyt_c3_hydrogenase_gsu"/>
</dbReference>
<dbReference type="Gene3D" id="2.40.30.10">
    <property type="entry name" value="Translation factors"/>
    <property type="match status" value="1"/>
</dbReference>
<reference evidence="4" key="1">
    <citation type="submission" date="2018-01" db="EMBL/GenBank/DDBJ databases">
        <authorList>
            <person name="Kerou L M."/>
        </authorList>
    </citation>
    <scope>NUCLEOTIDE SEQUENCE [LARGE SCALE GENOMIC DNA]</scope>
    <source>
        <strain evidence="4">SCU2</strain>
    </source>
</reference>
<keyword evidence="1" id="KW-0411">Iron-sulfur</keyword>
<dbReference type="PRINTS" id="PR00406">
    <property type="entry name" value="CYTB5RDTASE"/>
</dbReference>
<dbReference type="PANTHER" id="PTHR43513">
    <property type="entry name" value="DIHYDROOROTATE DEHYDROGENASE B (NAD(+)), ELECTRON TRANSFER SUBUNIT"/>
    <property type="match status" value="1"/>
</dbReference>
<keyword evidence="1" id="KW-0479">Metal-binding</keyword>
<protein>
    <submittedName>
        <fullName evidence="3">Putative Nickel-dependent hydrogenase gamma subunit</fullName>
    </submittedName>
</protein>
<dbReference type="GO" id="GO:0016491">
    <property type="term" value="F:oxidoreductase activity"/>
    <property type="evidence" value="ECO:0007669"/>
    <property type="project" value="InterPro"/>
</dbReference>
<sequence>MMMHDNCNSIINPYLPRIHKVKRIKRETHDTFTIEISADGFKFMPGQFNMLYAFVGEVPISISSDPADGNVIMHTVRRVGHTTSALCSLKAGDSIGVRGPFGNPWPVREQEGNDIVVVAGGLGLAPLRPLIYHLLSNRGRYGRVCLLYGAKTPRDILYRNELARWRARFDIDVYVTVDRADERWYGNVGVVTSLIPRVHVDPLHSSAFICGPEVMMRFTARELINLGFNAERIFISMERNMKCALGICGHCQFGPEFICKDGPVLSYSRIARLLSIREV</sequence>
<dbReference type="PIRSF" id="PIRSF006816">
    <property type="entry name" value="Cyc3_hyd_g"/>
    <property type="match status" value="1"/>
</dbReference>
<keyword evidence="4" id="KW-1185">Reference proteome</keyword>
<evidence type="ECO:0000313" key="4">
    <source>
        <dbReference type="Proteomes" id="UP000236248"/>
    </source>
</evidence>
<dbReference type="CDD" id="cd06221">
    <property type="entry name" value="sulfite_reductase_like"/>
    <property type="match status" value="1"/>
</dbReference>
<evidence type="ECO:0000259" key="2">
    <source>
        <dbReference type="PROSITE" id="PS51384"/>
    </source>
</evidence>
<dbReference type="AlphaFoldDB" id="A0A2K5AQ05"/>
<feature type="binding site" evidence="1">
    <location>
        <position position="243"/>
    </location>
    <ligand>
        <name>[2Fe-2S] cluster</name>
        <dbReference type="ChEBI" id="CHEBI:190135"/>
    </ligand>
</feature>
<dbReference type="InterPro" id="IPR001709">
    <property type="entry name" value="Flavoprot_Pyr_Nucl_cyt_Rdtase"/>
</dbReference>
<feature type="binding site" evidence="1">
    <location>
        <position position="248"/>
    </location>
    <ligand>
        <name>[2Fe-2S] cluster</name>
        <dbReference type="ChEBI" id="CHEBI:190135"/>
    </ligand>
</feature>
<dbReference type="InterPro" id="IPR019480">
    <property type="entry name" value="Dihydroorotate_DH_Fe-S-bd"/>
</dbReference>
<organism evidence="3 4">
    <name type="scientific">Candidatus Nitrosocaldus cavascurensis</name>
    <dbReference type="NCBI Taxonomy" id="2058097"/>
    <lineage>
        <taxon>Archaea</taxon>
        <taxon>Nitrososphaerota</taxon>
        <taxon>Nitrososphaeria</taxon>
        <taxon>Candidatus Nitrosocaldales</taxon>
        <taxon>Candidatus Nitrosocaldaceae</taxon>
        <taxon>Candidatus Nitrosocaldus</taxon>
    </lineage>
</organism>
<proteinExistence type="predicted"/>
<feature type="binding site" evidence="1">
    <location>
        <position position="251"/>
    </location>
    <ligand>
        <name>[2Fe-2S] cluster</name>
        <dbReference type="ChEBI" id="CHEBI:190135"/>
    </ligand>
</feature>
<gene>
    <name evidence="3" type="ORF">NCAV_0545</name>
</gene>
<dbReference type="RefSeq" id="WP_103287455.1">
    <property type="nucleotide sequence ID" value="NZ_LT981265.1"/>
</dbReference>
<dbReference type="SUPFAM" id="SSF63380">
    <property type="entry name" value="Riboflavin synthase domain-like"/>
    <property type="match status" value="1"/>
</dbReference>
<dbReference type="KEGG" id="ncv:NCAV_0545"/>
<evidence type="ECO:0000256" key="1">
    <source>
        <dbReference type="PIRSR" id="PIRSR006816-2"/>
    </source>
</evidence>
<dbReference type="Gene3D" id="3.40.50.80">
    <property type="entry name" value="Nucleotide-binding domain of ferredoxin-NADP reductase (FNR) module"/>
    <property type="match status" value="1"/>
</dbReference>
<feature type="domain" description="FAD-binding FR-type" evidence="2">
    <location>
        <begin position="14"/>
        <end position="107"/>
    </location>
</feature>
<dbReference type="InterPro" id="IPR017927">
    <property type="entry name" value="FAD-bd_FR_type"/>
</dbReference>
<dbReference type="Pfam" id="PF10418">
    <property type="entry name" value="DHODB_Fe-S_bind"/>
    <property type="match status" value="1"/>
</dbReference>
<dbReference type="Pfam" id="PF00175">
    <property type="entry name" value="NAD_binding_1"/>
    <property type="match status" value="1"/>
</dbReference>
<dbReference type="Proteomes" id="UP000236248">
    <property type="component" value="Chromosome NCAV"/>
</dbReference>
<dbReference type="InterPro" id="IPR050353">
    <property type="entry name" value="PyrK_electron_transfer"/>
</dbReference>
<dbReference type="SUPFAM" id="SSF52343">
    <property type="entry name" value="Ferredoxin reductase-like, C-terminal NADP-linked domain"/>
    <property type="match status" value="1"/>
</dbReference>
<keyword evidence="1" id="KW-0408">Iron</keyword>
<comment type="cofactor">
    <cofactor evidence="1">
        <name>[2Fe-2S] cluster</name>
        <dbReference type="ChEBI" id="CHEBI:190135"/>
    </cofactor>
    <text evidence="1">Binds 1 [2Fe-2S] cluster per subunit.</text>
</comment>
<dbReference type="InterPro" id="IPR017938">
    <property type="entry name" value="Riboflavin_synthase-like_b-brl"/>
</dbReference>
<dbReference type="InterPro" id="IPR001433">
    <property type="entry name" value="OxRdtase_FAD/NAD-bd"/>
</dbReference>
<feature type="binding site" evidence="1">
    <location>
        <position position="259"/>
    </location>
    <ligand>
        <name>[2Fe-2S] cluster</name>
        <dbReference type="ChEBI" id="CHEBI:190135"/>
    </ligand>
</feature>